<evidence type="ECO:0000313" key="7">
    <source>
        <dbReference type="EMBL" id="TMR41158.1"/>
    </source>
</evidence>
<dbReference type="Gene3D" id="3.30.200.20">
    <property type="entry name" value="Phosphorylase Kinase, domain 1"/>
    <property type="match status" value="1"/>
</dbReference>
<dbReference type="PANTHER" id="PTHR43289:SF34">
    <property type="entry name" value="SERINE_THREONINE-PROTEIN KINASE YBDM-RELATED"/>
    <property type="match status" value="1"/>
</dbReference>
<dbReference type="PROSITE" id="PS50011">
    <property type="entry name" value="PROTEIN_KINASE_DOM"/>
    <property type="match status" value="1"/>
</dbReference>
<keyword evidence="8" id="KW-1185">Reference proteome</keyword>
<dbReference type="OrthoDB" id="951193at2"/>
<dbReference type="InterPro" id="IPR000719">
    <property type="entry name" value="Prot_kinase_dom"/>
</dbReference>
<evidence type="ECO:0000256" key="2">
    <source>
        <dbReference type="ARBA" id="ARBA00022741"/>
    </source>
</evidence>
<reference evidence="7 8" key="1">
    <citation type="submission" date="2019-05" db="EMBL/GenBank/DDBJ databases">
        <title>Draft genome sequence of Actinomadura geliboluensis A8036.</title>
        <authorList>
            <person name="Saricaoglu S."/>
            <person name="Isik K."/>
        </authorList>
    </citation>
    <scope>NUCLEOTIDE SEQUENCE [LARGE SCALE GENOMIC DNA]</scope>
    <source>
        <strain evidence="7 8">A8036</strain>
    </source>
</reference>
<feature type="domain" description="Protein kinase" evidence="6">
    <location>
        <begin position="34"/>
        <end position="291"/>
    </location>
</feature>
<name>A0A5S4H7E2_9ACTN</name>
<dbReference type="Gene3D" id="2.130.10.10">
    <property type="entry name" value="YVTN repeat-like/Quinoprotein amine dehydrogenase"/>
    <property type="match status" value="2"/>
</dbReference>
<dbReference type="SUPFAM" id="SSF50969">
    <property type="entry name" value="YVTN repeat-like/Quinoprotein amine dehydrogenase"/>
    <property type="match status" value="1"/>
</dbReference>
<dbReference type="Pfam" id="PF00400">
    <property type="entry name" value="WD40"/>
    <property type="match status" value="1"/>
</dbReference>
<evidence type="ECO:0000256" key="1">
    <source>
        <dbReference type="ARBA" id="ARBA00022679"/>
    </source>
</evidence>
<evidence type="ECO:0000256" key="4">
    <source>
        <dbReference type="ARBA" id="ARBA00022840"/>
    </source>
</evidence>
<keyword evidence="3" id="KW-0418">Kinase</keyword>
<comment type="caution">
    <text evidence="7">The sequence shown here is derived from an EMBL/GenBank/DDBJ whole genome shotgun (WGS) entry which is preliminary data.</text>
</comment>
<dbReference type="InterPro" id="IPR015943">
    <property type="entry name" value="WD40/YVTN_repeat-like_dom_sf"/>
</dbReference>
<evidence type="ECO:0000313" key="8">
    <source>
        <dbReference type="Proteomes" id="UP000305238"/>
    </source>
</evidence>
<feature type="region of interest" description="Disordered" evidence="5">
    <location>
        <begin position="344"/>
        <end position="366"/>
    </location>
</feature>
<dbReference type="PROSITE" id="PS00108">
    <property type="entry name" value="PROTEIN_KINASE_ST"/>
    <property type="match status" value="1"/>
</dbReference>
<feature type="region of interest" description="Disordered" evidence="5">
    <location>
        <begin position="1"/>
        <end position="32"/>
    </location>
</feature>
<dbReference type="InterPro" id="IPR011009">
    <property type="entry name" value="Kinase-like_dom_sf"/>
</dbReference>
<dbReference type="SMART" id="SM00320">
    <property type="entry name" value="WD40"/>
    <property type="match status" value="4"/>
</dbReference>
<dbReference type="PANTHER" id="PTHR43289">
    <property type="entry name" value="MITOGEN-ACTIVATED PROTEIN KINASE KINASE KINASE 20-RELATED"/>
    <property type="match status" value="1"/>
</dbReference>
<evidence type="ECO:0000256" key="5">
    <source>
        <dbReference type="SAM" id="MobiDB-lite"/>
    </source>
</evidence>
<dbReference type="SMART" id="SM00220">
    <property type="entry name" value="S_TKc"/>
    <property type="match status" value="1"/>
</dbReference>
<dbReference type="GO" id="GO:0005524">
    <property type="term" value="F:ATP binding"/>
    <property type="evidence" value="ECO:0007669"/>
    <property type="project" value="UniProtKB-KW"/>
</dbReference>
<dbReference type="InterPro" id="IPR011044">
    <property type="entry name" value="Quino_amine_DH_bsu"/>
</dbReference>
<dbReference type="InterPro" id="IPR001680">
    <property type="entry name" value="WD40_rpt"/>
</dbReference>
<organism evidence="7 8">
    <name type="scientific">Actinomadura geliboluensis</name>
    <dbReference type="NCBI Taxonomy" id="882440"/>
    <lineage>
        <taxon>Bacteria</taxon>
        <taxon>Bacillati</taxon>
        <taxon>Actinomycetota</taxon>
        <taxon>Actinomycetes</taxon>
        <taxon>Streptosporangiales</taxon>
        <taxon>Thermomonosporaceae</taxon>
        <taxon>Actinomadura</taxon>
    </lineage>
</organism>
<dbReference type="SUPFAM" id="SSF56112">
    <property type="entry name" value="Protein kinase-like (PK-like)"/>
    <property type="match status" value="1"/>
</dbReference>
<dbReference type="AlphaFoldDB" id="A0A5S4H7E2"/>
<evidence type="ECO:0000256" key="3">
    <source>
        <dbReference type="ARBA" id="ARBA00022777"/>
    </source>
</evidence>
<keyword evidence="2" id="KW-0547">Nucleotide-binding</keyword>
<dbReference type="GO" id="GO:0004674">
    <property type="term" value="F:protein serine/threonine kinase activity"/>
    <property type="evidence" value="ECO:0007669"/>
    <property type="project" value="TreeGrafter"/>
</dbReference>
<dbReference type="CDD" id="cd14014">
    <property type="entry name" value="STKc_PknB_like"/>
    <property type="match status" value="1"/>
</dbReference>
<evidence type="ECO:0000259" key="6">
    <source>
        <dbReference type="PROSITE" id="PS50011"/>
    </source>
</evidence>
<dbReference type="Gene3D" id="1.10.510.10">
    <property type="entry name" value="Transferase(Phosphotransferase) domain 1"/>
    <property type="match status" value="1"/>
</dbReference>
<sequence length="697" mass="70709">MLCTEADAPSRSVEKARNGVEPLGANDPRQVGPFQIMGRLGRGTVGEVFLGRSPGGRPVAVKVVLPGPAEDETFRRRFRAEVDAARRVQGVHTAPVVDADPSAARPWLATAYIPGPSLQEAVSAHGPLPAETVGTLCAGLAEGLAAVHRAGLVHGDVKPGNVLLASGGPHLVDFGIARAIEDAGTLASVRIGDPGFTAPEQIRGEEPGPASDVFSLGCVLAYAATGRHPFGTGTPDELVHRMAHADPDLAGVPEPLAAMIRACLAKEPADRPAPAALLQSAPASGGPIPWLPPAVAAMAEQRERPAASGGPRVWRRRGLLAAVGAATVAAVAAVTVAVVLSSGSSDDSAAATGGGKKDTARLDPVASIEPGTVESLRDIVYTPDGAHLVGVFEDDLKVWDANTRAQVTTLAAGEGVRPKSVAVSRDGLVAMGYMLPMRMTSEGLQTGLGGAKVWDLRTGRTVADLTFKSSDRTDLFIMDGLAFSPDGRYLAGSGSGKGEGIGKVPLWDVKAGKLLHTFVVDGRAGSTAAVHSVVFSPDGKTLAAGYGDGELAGGVALFDVASRSPAGTLPIGKADAFGVSGLGFTPDGGTLTGSFGGVGVWDVAAKKATTPLADAGSGYQSMSLSPDGKTLAAGRGAREGGGGVTLWDVASGQRLVSASMGRSGVGGVAFAQDGRTVAAATDDAQLKDVIKIWKLAR</sequence>
<keyword evidence="1" id="KW-0808">Transferase</keyword>
<dbReference type="Proteomes" id="UP000305238">
    <property type="component" value="Unassembled WGS sequence"/>
</dbReference>
<dbReference type="Pfam" id="PF00069">
    <property type="entry name" value="Pkinase"/>
    <property type="match status" value="1"/>
</dbReference>
<keyword evidence="4" id="KW-0067">ATP-binding</keyword>
<proteinExistence type="predicted"/>
<dbReference type="InterPro" id="IPR008271">
    <property type="entry name" value="Ser/Thr_kinase_AS"/>
</dbReference>
<protein>
    <recommendedName>
        <fullName evidence="6">Protein kinase domain-containing protein</fullName>
    </recommendedName>
</protein>
<dbReference type="EMBL" id="VCKZ01000030">
    <property type="protein sequence ID" value="TMR41158.1"/>
    <property type="molecule type" value="Genomic_DNA"/>
</dbReference>
<gene>
    <name evidence="7" type="ORF">ETD96_07035</name>
</gene>
<accession>A0A5S4H7E2</accession>